<evidence type="ECO:0000313" key="1">
    <source>
        <dbReference type="EMBL" id="RLN32870.1"/>
    </source>
</evidence>
<dbReference type="AlphaFoldDB" id="A0A3L6T6V1"/>
<proteinExistence type="predicted"/>
<dbReference type="EMBL" id="PQIB02000002">
    <property type="protein sequence ID" value="RLN32870.1"/>
    <property type="molecule type" value="Genomic_DNA"/>
</dbReference>
<comment type="caution">
    <text evidence="1">The sequence shown here is derived from an EMBL/GenBank/DDBJ whole genome shotgun (WGS) entry which is preliminary data.</text>
</comment>
<dbReference type="Proteomes" id="UP000275267">
    <property type="component" value="Unassembled WGS sequence"/>
</dbReference>
<accession>A0A3L6T6V1</accession>
<name>A0A3L6T6V1_PANMI</name>
<reference evidence="2" key="1">
    <citation type="journal article" date="2019" name="Nat. Commun.">
        <title>The genome of broomcorn millet.</title>
        <authorList>
            <person name="Zou C."/>
            <person name="Miki D."/>
            <person name="Li D."/>
            <person name="Tang Q."/>
            <person name="Xiao L."/>
            <person name="Rajput S."/>
            <person name="Deng P."/>
            <person name="Jia W."/>
            <person name="Huang R."/>
            <person name="Zhang M."/>
            <person name="Sun Y."/>
            <person name="Hu J."/>
            <person name="Fu X."/>
            <person name="Schnable P.S."/>
            <person name="Li F."/>
            <person name="Zhang H."/>
            <person name="Feng B."/>
            <person name="Zhu X."/>
            <person name="Liu R."/>
            <person name="Schnable J.C."/>
            <person name="Zhu J.-K."/>
            <person name="Zhang H."/>
        </authorList>
    </citation>
    <scope>NUCLEOTIDE SEQUENCE [LARGE SCALE GENOMIC DNA]</scope>
</reference>
<protein>
    <submittedName>
        <fullName evidence="1">Uncharacterized protein</fullName>
    </submittedName>
</protein>
<sequence length="105" mass="11557">MASGDYPPWINPGCAFRLVVKVSRYVVDENLDEDGLATQLVDEDHVYEAMGFKEAEEIEEEGGGQEVSIPAISTEMQEDMNGAAVNVDDTADEEPLYEWTGTIVI</sequence>
<gene>
    <name evidence="1" type="ORF">C2845_PM03G21340</name>
</gene>
<organism evidence="1 2">
    <name type="scientific">Panicum miliaceum</name>
    <name type="common">Proso millet</name>
    <name type="synonym">Broomcorn millet</name>
    <dbReference type="NCBI Taxonomy" id="4540"/>
    <lineage>
        <taxon>Eukaryota</taxon>
        <taxon>Viridiplantae</taxon>
        <taxon>Streptophyta</taxon>
        <taxon>Embryophyta</taxon>
        <taxon>Tracheophyta</taxon>
        <taxon>Spermatophyta</taxon>
        <taxon>Magnoliopsida</taxon>
        <taxon>Liliopsida</taxon>
        <taxon>Poales</taxon>
        <taxon>Poaceae</taxon>
        <taxon>PACMAD clade</taxon>
        <taxon>Panicoideae</taxon>
        <taxon>Panicodae</taxon>
        <taxon>Paniceae</taxon>
        <taxon>Panicinae</taxon>
        <taxon>Panicum</taxon>
        <taxon>Panicum sect. Panicum</taxon>
    </lineage>
</organism>
<evidence type="ECO:0000313" key="2">
    <source>
        <dbReference type="Proteomes" id="UP000275267"/>
    </source>
</evidence>
<keyword evidence="2" id="KW-1185">Reference proteome</keyword>